<gene>
    <name evidence="1" type="primary">Contig8953.g9578</name>
    <name evidence="1" type="ORF">STYLEM_15426</name>
</gene>
<organism evidence="1 2">
    <name type="scientific">Stylonychia lemnae</name>
    <name type="common">Ciliate</name>
    <dbReference type="NCBI Taxonomy" id="5949"/>
    <lineage>
        <taxon>Eukaryota</taxon>
        <taxon>Sar</taxon>
        <taxon>Alveolata</taxon>
        <taxon>Ciliophora</taxon>
        <taxon>Intramacronucleata</taxon>
        <taxon>Spirotrichea</taxon>
        <taxon>Stichotrichia</taxon>
        <taxon>Sporadotrichida</taxon>
        <taxon>Oxytrichidae</taxon>
        <taxon>Stylonychinae</taxon>
        <taxon>Stylonychia</taxon>
    </lineage>
</organism>
<sequence length="705" mass="83863">MKQISQYLKTIRNGHFLNVPVQSNIRGFNSNNMNQRTIKPQISLSSQIDVYYRQIIKLDENDIKEKTNQIITELFQKFHKARINDQEDLKKIHKILCILLDHKEQFIKPKIYNIGEAAVLFNVNDRDFWMRYENQLKDIVKQDSKDPFNSAFNTQDFGRIFRTICYVKSYNFRELSEAIVHNYKKQLRFELKENDQSVFKQNNQDYVKILVALDKGRLLDKNIDIVEKYDRFMGENFEQFQEQSLIQLALVFSKHSGQLANNIFQKSFDKFLVTQQKKWLESKNLRDLSNIVAVYKNLELGSRLKPAQIEMINIVEKIFIKVLSKFDNNNVPLQDVTTFIQALGILDHGQKKTWETLEKILLANFDQLNQTDFDMALQGFCQGTFEKGSMKLRKYFSACIKMNHKNNPKEFIKAVNLLSKDRERIPDPEIFDITLSLLDKTLVDPSVPPTYITLFVKVISKYRHEQITKGQCERTMKYIKANISKLSTFEKSEILQGISLIPNFQKEDVQYLADDLKQSLDSLNFKNLNNLFRAYINRYEDFREDLNLLLDYITQRIKKYNDDKNINFEKMIQEIQVFIINLSIMALGSDELWKELMRLYSENYIPYAHRHVNIQYLSCISFFIRSQYKVIQTNPENDSQQFNKELEIQIREFTQNYREKLRNYQPNMIKFTYIPKLFEEKARFRENKVVINDDDFKEKLNGFLQ</sequence>
<dbReference type="EMBL" id="CCKQ01014550">
    <property type="protein sequence ID" value="CDW86332.1"/>
    <property type="molecule type" value="Genomic_DNA"/>
</dbReference>
<name>A0A078AYP1_STYLE</name>
<dbReference type="Proteomes" id="UP000039865">
    <property type="component" value="Unassembled WGS sequence"/>
</dbReference>
<dbReference type="InParanoid" id="A0A078AYP1"/>
<protein>
    <submittedName>
        <fullName evidence="1">Uncharacterized protein</fullName>
    </submittedName>
</protein>
<reference evidence="1 2" key="1">
    <citation type="submission" date="2014-06" db="EMBL/GenBank/DDBJ databases">
        <authorList>
            <person name="Swart Estienne"/>
        </authorList>
    </citation>
    <scope>NUCLEOTIDE SEQUENCE [LARGE SCALE GENOMIC DNA]</scope>
    <source>
        <strain evidence="1 2">130c</strain>
    </source>
</reference>
<evidence type="ECO:0000313" key="2">
    <source>
        <dbReference type="Proteomes" id="UP000039865"/>
    </source>
</evidence>
<proteinExistence type="predicted"/>
<dbReference type="AlphaFoldDB" id="A0A078AYP1"/>
<keyword evidence="2" id="KW-1185">Reference proteome</keyword>
<accession>A0A078AYP1</accession>
<evidence type="ECO:0000313" key="1">
    <source>
        <dbReference type="EMBL" id="CDW86332.1"/>
    </source>
</evidence>